<dbReference type="InterPro" id="IPR028979">
    <property type="entry name" value="Ser_kin/Pase_Hpr-like_N_sf"/>
</dbReference>
<protein>
    <recommendedName>
        <fullName evidence="3">DRTGG domain-containing protein</fullName>
    </recommendedName>
</protein>
<organism evidence="1 2">
    <name type="scientific">Allofournierella massiliensis</name>
    <dbReference type="NCBI Taxonomy" id="1650663"/>
    <lineage>
        <taxon>Bacteria</taxon>
        <taxon>Bacillati</taxon>
        <taxon>Bacillota</taxon>
        <taxon>Clostridia</taxon>
        <taxon>Eubacteriales</taxon>
        <taxon>Oscillospiraceae</taxon>
        <taxon>Allofournierella</taxon>
    </lineage>
</organism>
<sequence length="109" mass="11569">MTNLELEGLGFVPAGPVPEHEVTGGFCCDLLSWAMSRCTEGKVWFTVMGNINTVAVASLADAAAVVLCQEATWMPDALERAAQQGVALFTTDLPAYEAALVLARRLGQL</sequence>
<name>A0A4R1R2G5_9FIRM</name>
<dbReference type="Proteomes" id="UP000295184">
    <property type="component" value="Unassembled WGS sequence"/>
</dbReference>
<proteinExistence type="predicted"/>
<evidence type="ECO:0008006" key="3">
    <source>
        <dbReference type="Google" id="ProtNLM"/>
    </source>
</evidence>
<reference evidence="1 2" key="1">
    <citation type="submission" date="2019-03" db="EMBL/GenBank/DDBJ databases">
        <title>Genomic Encyclopedia of Type Strains, Phase IV (KMG-IV): sequencing the most valuable type-strain genomes for metagenomic binning, comparative biology and taxonomic classification.</title>
        <authorList>
            <person name="Goeker M."/>
        </authorList>
    </citation>
    <scope>NUCLEOTIDE SEQUENCE [LARGE SCALE GENOMIC DNA]</scope>
    <source>
        <strain evidence="1 2">DSM 100451</strain>
    </source>
</reference>
<dbReference type="SUPFAM" id="SSF75138">
    <property type="entry name" value="HprK N-terminal domain-like"/>
    <property type="match status" value="1"/>
</dbReference>
<comment type="caution">
    <text evidence="1">The sequence shown here is derived from an EMBL/GenBank/DDBJ whole genome shotgun (WGS) entry which is preliminary data.</text>
</comment>
<dbReference type="OrthoDB" id="9800356at2"/>
<dbReference type="AlphaFoldDB" id="A0A4R1R2G5"/>
<dbReference type="RefSeq" id="WP_058966867.1">
    <property type="nucleotide sequence ID" value="NZ_CABKVM010000019.1"/>
</dbReference>
<dbReference type="EMBL" id="SLUM01000005">
    <property type="protein sequence ID" value="TCL59573.1"/>
    <property type="molecule type" value="Genomic_DNA"/>
</dbReference>
<evidence type="ECO:0000313" key="1">
    <source>
        <dbReference type="EMBL" id="TCL59573.1"/>
    </source>
</evidence>
<gene>
    <name evidence="1" type="ORF">EDD77_10519</name>
</gene>
<evidence type="ECO:0000313" key="2">
    <source>
        <dbReference type="Proteomes" id="UP000295184"/>
    </source>
</evidence>
<accession>A0A4R1R2G5</accession>
<dbReference type="STRING" id="1650663.GCA_001486665_03323"/>